<dbReference type="Proteomes" id="UP000007110">
    <property type="component" value="Unassembled WGS sequence"/>
</dbReference>
<dbReference type="InParanoid" id="A0A7M7G3I0"/>
<dbReference type="KEGG" id="spu:753208"/>
<dbReference type="GO" id="GO:0005634">
    <property type="term" value="C:nucleus"/>
    <property type="evidence" value="ECO:0000318"/>
    <property type="project" value="GO_Central"/>
</dbReference>
<dbReference type="AlphaFoldDB" id="A0A7M7G3I0"/>
<dbReference type="RefSeq" id="XP_001176515.2">
    <property type="nucleotide sequence ID" value="XM_001176515.4"/>
</dbReference>
<evidence type="ECO:0000313" key="3">
    <source>
        <dbReference type="Proteomes" id="UP000007110"/>
    </source>
</evidence>
<feature type="compositionally biased region" description="Basic and acidic residues" evidence="1">
    <location>
        <begin position="237"/>
        <end position="250"/>
    </location>
</feature>
<protein>
    <recommendedName>
        <fullName evidence="4">Neurite outgrowth-associated protein</fullName>
    </recommendedName>
</protein>
<feature type="region of interest" description="Disordered" evidence="1">
    <location>
        <begin position="231"/>
        <end position="290"/>
    </location>
</feature>
<accession>A0A7M7G3I0</accession>
<reference evidence="3" key="1">
    <citation type="submission" date="2015-02" db="EMBL/GenBank/DDBJ databases">
        <title>Genome sequencing for Strongylocentrotus purpuratus.</title>
        <authorList>
            <person name="Murali S."/>
            <person name="Liu Y."/>
            <person name="Vee V."/>
            <person name="English A."/>
            <person name="Wang M."/>
            <person name="Skinner E."/>
            <person name="Han Y."/>
            <person name="Muzny D.M."/>
            <person name="Worley K.C."/>
            <person name="Gibbs R.A."/>
        </authorList>
    </citation>
    <scope>NUCLEOTIDE SEQUENCE</scope>
</reference>
<proteinExistence type="predicted"/>
<reference evidence="2" key="2">
    <citation type="submission" date="2021-01" db="UniProtKB">
        <authorList>
            <consortium name="EnsemblMetazoa"/>
        </authorList>
    </citation>
    <scope>IDENTIFICATION</scope>
</reference>
<evidence type="ECO:0000313" key="2">
    <source>
        <dbReference type="EnsemblMetazoa" id="XP_001176515"/>
    </source>
</evidence>
<evidence type="ECO:0000256" key="1">
    <source>
        <dbReference type="SAM" id="MobiDB-lite"/>
    </source>
</evidence>
<dbReference type="OMA" id="EFRQGPE"/>
<sequence length="362" mass="40754">MMFGIHREVASWKIIKTCWKTFQRNTNVIAVVNVCDAAVHPAIIISADPAGSDAGGFLPADGGFSVSLKANVAGNGIIARSFTSSSQSCRKRVYDSEDEHAIDRNYNNPLNKYLEQNDGSSEMSLEEIARKQKRKIRSITRARAAREFRQGPEQRSLSWDTIQQIHYLRQENPEEWSVATLAESFNVSEEVIAKVLKSKFRPNAKTRQKQDLAAAESTGYVTGGASQTQAIVATGNVDRRTDNEGKENKRTYKSTQASGYEKESQSKAGHDKSAVVENRPSSGESQEHQMMMKRKDLWDANSYNTQKEEIDGEQKDPEMEFSIGDIDFENVDSLMGQAKLKPQVFQKGRNFYNERGEFLYRI</sequence>
<dbReference type="PANTHER" id="PTHR13475:SF3">
    <property type="entry name" value="NEUGRIN"/>
    <property type="match status" value="1"/>
</dbReference>
<feature type="compositionally biased region" description="Basic and acidic residues" evidence="1">
    <location>
        <begin position="260"/>
        <end position="274"/>
    </location>
</feature>
<dbReference type="OrthoDB" id="6415470at2759"/>
<dbReference type="PANTHER" id="PTHR13475">
    <property type="entry name" value="NEUGRIN"/>
    <property type="match status" value="1"/>
</dbReference>
<dbReference type="EnsemblMetazoa" id="XM_001176515">
    <property type="protein sequence ID" value="XP_001176515"/>
    <property type="gene ID" value="LOC753208"/>
</dbReference>
<organism evidence="2 3">
    <name type="scientific">Strongylocentrotus purpuratus</name>
    <name type="common">Purple sea urchin</name>
    <dbReference type="NCBI Taxonomy" id="7668"/>
    <lineage>
        <taxon>Eukaryota</taxon>
        <taxon>Metazoa</taxon>
        <taxon>Echinodermata</taxon>
        <taxon>Eleutherozoa</taxon>
        <taxon>Echinozoa</taxon>
        <taxon>Echinoidea</taxon>
        <taxon>Euechinoidea</taxon>
        <taxon>Echinacea</taxon>
        <taxon>Camarodonta</taxon>
        <taxon>Echinidea</taxon>
        <taxon>Strongylocentrotidae</taxon>
        <taxon>Strongylocentrotus</taxon>
    </lineage>
</organism>
<name>A0A7M7G3I0_STRPU</name>
<dbReference type="InterPro" id="IPR010487">
    <property type="entry name" value="NGRN/Rrg9"/>
</dbReference>
<dbReference type="GeneID" id="753208"/>
<keyword evidence="3" id="KW-1185">Reference proteome</keyword>
<evidence type="ECO:0008006" key="4">
    <source>
        <dbReference type="Google" id="ProtNLM"/>
    </source>
</evidence>
<dbReference type="Pfam" id="PF06413">
    <property type="entry name" value="Neugrin"/>
    <property type="match status" value="1"/>
</dbReference>